<dbReference type="Pfam" id="PF13387">
    <property type="entry name" value="Lnb_N"/>
    <property type="match status" value="1"/>
</dbReference>
<evidence type="ECO:0000313" key="4">
    <source>
        <dbReference type="EMBL" id="ANB19226.1"/>
    </source>
</evidence>
<keyword evidence="1" id="KW-0472">Membrane</keyword>
<keyword evidence="1" id="KW-1133">Transmembrane helix</keyword>
<evidence type="ECO:0000313" key="5">
    <source>
        <dbReference type="Proteomes" id="UP000076830"/>
    </source>
</evidence>
<keyword evidence="1" id="KW-0812">Transmembrane</keyword>
<organism evidence="4 5">
    <name type="scientific">Dokdonella koreensis DS-123</name>
    <dbReference type="NCBI Taxonomy" id="1300342"/>
    <lineage>
        <taxon>Bacteria</taxon>
        <taxon>Pseudomonadati</taxon>
        <taxon>Pseudomonadota</taxon>
        <taxon>Gammaproteobacteria</taxon>
        <taxon>Lysobacterales</taxon>
        <taxon>Rhodanobacteraceae</taxon>
        <taxon>Dokdonella</taxon>
    </lineage>
</organism>
<feature type="transmembrane region" description="Helical" evidence="1">
    <location>
        <begin position="397"/>
        <end position="413"/>
    </location>
</feature>
<keyword evidence="5" id="KW-1185">Reference proteome</keyword>
<dbReference type="AlphaFoldDB" id="A0A167H6W8"/>
<dbReference type="InterPro" id="IPR057436">
    <property type="entry name" value="5TMH_Lnb"/>
</dbReference>
<dbReference type="KEGG" id="dko:I596_3237"/>
<feature type="transmembrane region" description="Helical" evidence="1">
    <location>
        <begin position="272"/>
        <end position="291"/>
    </location>
</feature>
<dbReference type="STRING" id="1300342.I596_3237"/>
<feature type="domain" description="Lnb N-terminal periplasmic" evidence="2">
    <location>
        <begin position="39"/>
        <end position="197"/>
    </location>
</feature>
<feature type="domain" description="Lnb-like transmembrane" evidence="3">
    <location>
        <begin position="287"/>
        <end position="382"/>
    </location>
</feature>
<feature type="transmembrane region" description="Helical" evidence="1">
    <location>
        <begin position="303"/>
        <end position="327"/>
    </location>
</feature>
<feature type="transmembrane region" description="Helical" evidence="1">
    <location>
        <begin position="369"/>
        <end position="391"/>
    </location>
</feature>
<sequence length="433" mass="47878">MIRPASRRGGLALRLGAWAWLALLAVLMRVPAADAAEPGETLQISLLTYGPGELYWERFGHNALLVRDRATGEALVYNYGMFDFAEDDFFWNFVRGRMTYHVGAWPLDEDLPAYVAAGRGAVEQQLDLAPAQRAALRDFLEWNVQPAHARYDYDYFTSNCSTRIRDAIDRALGGALRDQSRGRSRGYTYRMDAVRLLAPQPWLMHVVDLGLGPFADQRLDFWQESFVPMTLASVVRDARIVDDAGATRPLVMAEDTLAENRIAAPPELPADLRWPFLAGGIGIGLALTALARARRYRAARIGFSLAALLVALAAGLGGLVLALLWGFTEHRAAWRNENLLLLDPLCLALLPTWWAAMRPAWRPGRVARMLMLLVLLAAGFAVFSKVLPWFVQQNGHWIALLVPIHVALALALWRQPAPGRAAANIAGDDPEAA</sequence>
<proteinExistence type="predicted"/>
<dbReference type="Proteomes" id="UP000076830">
    <property type="component" value="Chromosome"/>
</dbReference>
<dbReference type="OrthoDB" id="319167at2"/>
<gene>
    <name evidence="4" type="ORF">I596_3237</name>
</gene>
<protein>
    <submittedName>
        <fullName evidence="4">Uncharacterized protein</fullName>
    </submittedName>
</protein>
<dbReference type="Pfam" id="PF25221">
    <property type="entry name" value="5TMH_Lnb"/>
    <property type="match status" value="1"/>
</dbReference>
<accession>A0A167H6W8</accession>
<dbReference type="EMBL" id="CP015249">
    <property type="protein sequence ID" value="ANB19226.1"/>
    <property type="molecule type" value="Genomic_DNA"/>
</dbReference>
<reference evidence="4 5" key="1">
    <citation type="submission" date="2016-04" db="EMBL/GenBank/DDBJ databases">
        <title>Complete genome sequence of Dokdonella koreensis DS-123T.</title>
        <authorList>
            <person name="Kim J.F."/>
            <person name="Lee H."/>
            <person name="Kwak M.-J."/>
        </authorList>
    </citation>
    <scope>NUCLEOTIDE SEQUENCE [LARGE SCALE GENOMIC DNA]</scope>
    <source>
        <strain evidence="4 5">DS-123</strain>
    </source>
</reference>
<name>A0A167H6W8_9GAMM</name>
<dbReference type="InterPro" id="IPR025178">
    <property type="entry name" value="Lnb_N"/>
</dbReference>
<dbReference type="RefSeq" id="WP_083965627.1">
    <property type="nucleotide sequence ID" value="NZ_CP015249.1"/>
</dbReference>
<evidence type="ECO:0000256" key="1">
    <source>
        <dbReference type="SAM" id="Phobius"/>
    </source>
</evidence>
<evidence type="ECO:0000259" key="2">
    <source>
        <dbReference type="Pfam" id="PF13387"/>
    </source>
</evidence>
<feature type="transmembrane region" description="Helical" evidence="1">
    <location>
        <begin position="339"/>
        <end position="357"/>
    </location>
</feature>
<evidence type="ECO:0000259" key="3">
    <source>
        <dbReference type="Pfam" id="PF25221"/>
    </source>
</evidence>